<dbReference type="InterPro" id="IPR009000">
    <property type="entry name" value="Transl_B-barrel_sf"/>
</dbReference>
<dbReference type="SUPFAM" id="SSF50447">
    <property type="entry name" value="Translation proteins"/>
    <property type="match status" value="1"/>
</dbReference>
<evidence type="ECO:0000256" key="2">
    <source>
        <dbReference type="ARBA" id="ARBA00022741"/>
    </source>
</evidence>
<dbReference type="Gene3D" id="2.40.30.10">
    <property type="entry name" value="Translation factors"/>
    <property type="match status" value="1"/>
</dbReference>
<dbReference type="Gene3D" id="3.40.50.300">
    <property type="entry name" value="P-loop containing nucleotide triphosphate hydrolases"/>
    <property type="match status" value="1"/>
</dbReference>
<dbReference type="EMBL" id="LRGB01002384">
    <property type="protein sequence ID" value="KZS07900.1"/>
    <property type="molecule type" value="Genomic_DNA"/>
</dbReference>
<dbReference type="OrthoDB" id="248233at2759"/>
<dbReference type="FunFam" id="3.40.50.300:FF:000091">
    <property type="entry name" value="Probable GTP-binding protein 1"/>
    <property type="match status" value="1"/>
</dbReference>
<dbReference type="PANTHER" id="PTHR43721">
    <property type="entry name" value="ELONGATION FACTOR TU-RELATED"/>
    <property type="match status" value="1"/>
</dbReference>
<dbReference type="Pfam" id="PF00009">
    <property type="entry name" value="GTP_EFTU"/>
    <property type="match status" value="1"/>
</dbReference>
<dbReference type="CDD" id="cd03708">
    <property type="entry name" value="GTPBP_III"/>
    <property type="match status" value="1"/>
</dbReference>
<evidence type="ECO:0000256" key="3">
    <source>
        <dbReference type="ARBA" id="ARBA00023134"/>
    </source>
</evidence>
<dbReference type="Pfam" id="PF03144">
    <property type="entry name" value="GTP_EFTU_D2"/>
    <property type="match status" value="1"/>
</dbReference>
<dbReference type="GO" id="GO:0003924">
    <property type="term" value="F:GTPase activity"/>
    <property type="evidence" value="ECO:0007669"/>
    <property type="project" value="InterPro"/>
</dbReference>
<dbReference type="GO" id="GO:0003746">
    <property type="term" value="F:translation elongation factor activity"/>
    <property type="evidence" value="ECO:0007669"/>
    <property type="project" value="TreeGrafter"/>
</dbReference>
<keyword evidence="3" id="KW-0342">GTP-binding</keyword>
<dbReference type="CDD" id="cd03694">
    <property type="entry name" value="GTPBP_II"/>
    <property type="match status" value="1"/>
</dbReference>
<dbReference type="PANTHER" id="PTHR43721:SF3">
    <property type="entry name" value="GTP-BINDING PROTEIN 2"/>
    <property type="match status" value="1"/>
</dbReference>
<keyword evidence="6" id="KW-1185">Reference proteome</keyword>
<name>A0A0P5VEC8_9CRUS</name>
<sequence length="605" mass="66790">MAIFIQQQQRQNKRHKTKSIGSPDPMDAFLGLYDNGSDSDDDDWISQFELADPLASNNNQQKNLPPEPQSGNIEYKLKLVNPSEQRIQHLVTQMKWRLREGQGEAIYEIGVGDDGFLHGLSRSDMDASLDTLSNMARRLGASVTILRRRSLDATDNEVMADLSVAEVLVRKVPDDQRSIDLRVAVLGNVEVGKSTLIGVLTQGQLDNGRGLARLNMFRHKHEFQTGRTSSVSHDILGFDSSGQILNYEQATTAEEICDNCSKLLTFIDLAGHQKYLRTTIRGLTSYSPHYVMLIVSGTSGVVGTTREHLGLALALEVPFFIVITKQDVTRPQVLADTIQHLETHLKSPGCNKVPFRIETEDDVITAGAASLSETTVPIFVVSSVTGRGLNLLTKFLHLLPPGWGALEREKMEQEPVEFQIYETFCLPQVGTVLGGLLTQGVLTENMNLLLGPLEDGSFHPVQVQSIQRHKSSCRIVRAGQSASLALNIELPNIRKGMILADSHLKPQATLYFQATIVVLFHSTSIHKGFQTTVHIGSIQQTAVLEGIMAAKHIVTNDTASVLFRFLQHPEFIRTGSRLLFRTGSTQGIGKITQVFPIEIDSCAEK</sequence>
<protein>
    <submittedName>
        <fullName evidence="5">GTP-binding protein 2</fullName>
    </submittedName>
</protein>
<dbReference type="FunFam" id="2.40.30.10:FF:000014">
    <property type="entry name" value="Probable GTP-binding protein 1"/>
    <property type="match status" value="1"/>
</dbReference>
<accession>A0A0P5VEC8</accession>
<evidence type="ECO:0000256" key="1">
    <source>
        <dbReference type="ARBA" id="ARBA00007249"/>
    </source>
</evidence>
<dbReference type="SUPFAM" id="SSF52540">
    <property type="entry name" value="P-loop containing nucleoside triphosphate hydrolases"/>
    <property type="match status" value="1"/>
</dbReference>
<gene>
    <name evidence="5" type="ORF">APZ42_028251</name>
</gene>
<evidence type="ECO:0000313" key="5">
    <source>
        <dbReference type="EMBL" id="KZS07900.1"/>
    </source>
</evidence>
<dbReference type="InterPro" id="IPR009001">
    <property type="entry name" value="Transl_elong_EF1A/Init_IF2_C"/>
</dbReference>
<dbReference type="InterPro" id="IPR027417">
    <property type="entry name" value="P-loop_NTPase"/>
</dbReference>
<dbReference type="InterPro" id="IPR050055">
    <property type="entry name" value="EF-Tu_GTPase"/>
</dbReference>
<proteinExistence type="inferred from homology"/>
<comment type="caution">
    <text evidence="5">The sequence shown here is derived from an EMBL/GenBank/DDBJ whole genome shotgun (WGS) entry which is preliminary data.</text>
</comment>
<reference evidence="5 6" key="1">
    <citation type="submission" date="2016-03" db="EMBL/GenBank/DDBJ databases">
        <title>EvidentialGene: Evidence-directed Construction of Genes on Genomes.</title>
        <authorList>
            <person name="Gilbert D.G."/>
            <person name="Choi J.-H."/>
            <person name="Mockaitis K."/>
            <person name="Colbourne J."/>
            <person name="Pfrender M."/>
        </authorList>
    </citation>
    <scope>NUCLEOTIDE SEQUENCE [LARGE SCALE GENOMIC DNA]</scope>
    <source>
        <strain evidence="5 6">Xinb3</strain>
        <tissue evidence="5">Complete organism</tissue>
    </source>
</reference>
<organism evidence="5 6">
    <name type="scientific">Daphnia magna</name>
    <dbReference type="NCBI Taxonomy" id="35525"/>
    <lineage>
        <taxon>Eukaryota</taxon>
        <taxon>Metazoa</taxon>
        <taxon>Ecdysozoa</taxon>
        <taxon>Arthropoda</taxon>
        <taxon>Crustacea</taxon>
        <taxon>Branchiopoda</taxon>
        <taxon>Diplostraca</taxon>
        <taxon>Cladocera</taxon>
        <taxon>Anomopoda</taxon>
        <taxon>Daphniidae</taxon>
        <taxon>Daphnia</taxon>
    </lineage>
</organism>
<keyword evidence="2" id="KW-0547">Nucleotide-binding</keyword>
<comment type="similarity">
    <text evidence="1">Belongs to the TRAFAC class translation factor GTPase superfamily. Classic translation factor GTPase family. EF-Tu/EF-1A subfamily.</text>
</comment>
<dbReference type="GO" id="GO:0005525">
    <property type="term" value="F:GTP binding"/>
    <property type="evidence" value="ECO:0007669"/>
    <property type="project" value="UniProtKB-KW"/>
</dbReference>
<dbReference type="InterPro" id="IPR035531">
    <property type="entry name" value="GTPBP1-like"/>
</dbReference>
<dbReference type="CDD" id="cd04165">
    <property type="entry name" value="GTPBP1_like"/>
    <property type="match status" value="1"/>
</dbReference>
<dbReference type="PROSITE" id="PS51722">
    <property type="entry name" value="G_TR_2"/>
    <property type="match status" value="1"/>
</dbReference>
<dbReference type="InterPro" id="IPR000795">
    <property type="entry name" value="T_Tr_GTP-bd_dom"/>
</dbReference>
<evidence type="ECO:0000256" key="4">
    <source>
        <dbReference type="SAM" id="MobiDB-lite"/>
    </source>
</evidence>
<feature type="compositionally biased region" description="Polar residues" evidence="4">
    <location>
        <begin position="1"/>
        <end position="10"/>
    </location>
</feature>
<dbReference type="STRING" id="35525.A0A0P5VEC8"/>
<dbReference type="SUPFAM" id="SSF50465">
    <property type="entry name" value="EF-Tu/eEF-1alpha/eIF2-gamma C-terminal domain"/>
    <property type="match status" value="1"/>
</dbReference>
<dbReference type="InterPro" id="IPR004161">
    <property type="entry name" value="EFTu-like_2"/>
</dbReference>
<evidence type="ECO:0000313" key="6">
    <source>
        <dbReference type="Proteomes" id="UP000076858"/>
    </source>
</evidence>
<feature type="region of interest" description="Disordered" evidence="4">
    <location>
        <begin position="1"/>
        <end position="27"/>
    </location>
</feature>
<dbReference type="AlphaFoldDB" id="A0A0P5VEC8"/>
<dbReference type="Proteomes" id="UP000076858">
    <property type="component" value="Unassembled WGS sequence"/>
</dbReference>